<dbReference type="InterPro" id="IPR037359">
    <property type="entry name" value="NST/OST"/>
</dbReference>
<sequence>MSTISHLILCGPTRTATTSLYRQLSQDELFNPSRVKELDYFLPAMQGPLSGTPQTYLENFVRPGTNTISLEASPLYFGCGKPVAEAIAKTLGENVGIVMTLRNPYERLISTIFHIMTKRNIHEQTDPAVLARTAIDSGLTIPKSKSELNAAIVRESSYRPVLEEWLQVFPADRIRIVFYDHLTDPERFRDVASSIYGFVGREHGLAADELRHENQTRLVKNSGLHKTALAINNRLEPILNRVPGLRTMLRDVYYAFNERRSKGEQSELAINAELRSELTSVLDERNRGLGQLLRGLGATDLPAWADR</sequence>
<dbReference type="AlphaFoldDB" id="A0A1I3DDV2"/>
<evidence type="ECO:0000256" key="2">
    <source>
        <dbReference type="ARBA" id="ARBA00023180"/>
    </source>
</evidence>
<evidence type="ECO:0000256" key="1">
    <source>
        <dbReference type="ARBA" id="ARBA00022679"/>
    </source>
</evidence>
<dbReference type="GO" id="GO:0008146">
    <property type="term" value="F:sulfotransferase activity"/>
    <property type="evidence" value="ECO:0007669"/>
    <property type="project" value="InterPro"/>
</dbReference>
<dbReference type="InterPro" id="IPR027417">
    <property type="entry name" value="P-loop_NTPase"/>
</dbReference>
<evidence type="ECO:0000313" key="5">
    <source>
        <dbReference type="Proteomes" id="UP000199518"/>
    </source>
</evidence>
<dbReference type="Pfam" id="PF00685">
    <property type="entry name" value="Sulfotransfer_1"/>
    <property type="match status" value="1"/>
</dbReference>
<evidence type="ECO:0000313" key="4">
    <source>
        <dbReference type="EMBL" id="SFH84887.1"/>
    </source>
</evidence>
<evidence type="ECO:0000259" key="3">
    <source>
        <dbReference type="Pfam" id="PF00685"/>
    </source>
</evidence>
<accession>A0A1I3DDV2</accession>
<proteinExistence type="predicted"/>
<name>A0A1I3DDV2_9PLAN</name>
<gene>
    <name evidence="4" type="ORF">SAMN05421753_103196</name>
</gene>
<keyword evidence="5" id="KW-1185">Reference proteome</keyword>
<protein>
    <submittedName>
        <fullName evidence="4">Sulfotransferase domain-containing protein</fullName>
    </submittedName>
</protein>
<dbReference type="EMBL" id="FOQD01000003">
    <property type="protein sequence ID" value="SFH84887.1"/>
    <property type="molecule type" value="Genomic_DNA"/>
</dbReference>
<keyword evidence="2" id="KW-0325">Glycoprotein</keyword>
<organism evidence="4 5">
    <name type="scientific">Planctomicrobium piriforme</name>
    <dbReference type="NCBI Taxonomy" id="1576369"/>
    <lineage>
        <taxon>Bacteria</taxon>
        <taxon>Pseudomonadati</taxon>
        <taxon>Planctomycetota</taxon>
        <taxon>Planctomycetia</taxon>
        <taxon>Planctomycetales</taxon>
        <taxon>Planctomycetaceae</taxon>
        <taxon>Planctomicrobium</taxon>
    </lineage>
</organism>
<feature type="domain" description="Sulfotransferase" evidence="3">
    <location>
        <begin position="7"/>
        <end position="204"/>
    </location>
</feature>
<dbReference type="PANTHER" id="PTHR10605">
    <property type="entry name" value="HEPARAN SULFATE SULFOTRANSFERASE"/>
    <property type="match status" value="1"/>
</dbReference>
<dbReference type="Proteomes" id="UP000199518">
    <property type="component" value="Unassembled WGS sequence"/>
</dbReference>
<dbReference type="Gene3D" id="3.40.50.300">
    <property type="entry name" value="P-loop containing nucleotide triphosphate hydrolases"/>
    <property type="match status" value="1"/>
</dbReference>
<dbReference type="STRING" id="1576369.SAMN05421753_103196"/>
<dbReference type="OrthoDB" id="9797480at2"/>
<dbReference type="RefSeq" id="WP_092048217.1">
    <property type="nucleotide sequence ID" value="NZ_FOQD01000003.1"/>
</dbReference>
<keyword evidence="1 4" id="KW-0808">Transferase</keyword>
<dbReference type="InterPro" id="IPR000863">
    <property type="entry name" value="Sulfotransferase_dom"/>
</dbReference>
<reference evidence="5" key="1">
    <citation type="submission" date="2016-10" db="EMBL/GenBank/DDBJ databases">
        <authorList>
            <person name="Varghese N."/>
            <person name="Submissions S."/>
        </authorList>
    </citation>
    <scope>NUCLEOTIDE SEQUENCE [LARGE SCALE GENOMIC DNA]</scope>
    <source>
        <strain evidence="5">DSM 26348</strain>
    </source>
</reference>
<dbReference type="PANTHER" id="PTHR10605:SF56">
    <property type="entry name" value="BIFUNCTIONAL HEPARAN SULFATE N-DEACETYLASE_N-SULFOTRANSFERASE"/>
    <property type="match status" value="1"/>
</dbReference>
<dbReference type="SUPFAM" id="SSF52540">
    <property type="entry name" value="P-loop containing nucleoside triphosphate hydrolases"/>
    <property type="match status" value="1"/>
</dbReference>